<gene>
    <name evidence="5" type="ORF">DIY07_07615</name>
    <name evidence="4" type="ORF">DQ08_07435</name>
</gene>
<dbReference type="RefSeq" id="WP_003101647.1">
    <property type="nucleotide sequence ID" value="NZ_CP010783.1"/>
</dbReference>
<dbReference type="KEGG" id="siq:DQ08_07435"/>
<dbReference type="Proteomes" id="UP000025245">
    <property type="component" value="Chromosome"/>
</dbReference>
<dbReference type="KEGG" id="siz:SI82_07545"/>
<dbReference type="SMR" id="A0A3L8GH20"/>
<evidence type="ECO:0000313" key="6">
    <source>
        <dbReference type="Proteomes" id="UP000025245"/>
    </source>
</evidence>
<dbReference type="KEGG" id="sio:DW64_07420"/>
<dbReference type="EMBL" id="CP007586">
    <property type="protein sequence ID" value="AHY16284.1"/>
    <property type="molecule type" value="Genomic_DNA"/>
</dbReference>
<organism evidence="5 7">
    <name type="scientific">Streptococcus iniae</name>
    <name type="common">Streptococcus shiloi</name>
    <dbReference type="NCBI Taxonomy" id="1346"/>
    <lineage>
        <taxon>Bacteria</taxon>
        <taxon>Bacillati</taxon>
        <taxon>Bacillota</taxon>
        <taxon>Bacilli</taxon>
        <taxon>Lactobacillales</taxon>
        <taxon>Streptococcaceae</taxon>
        <taxon>Streptococcus</taxon>
    </lineage>
</organism>
<keyword evidence="1 5" id="KW-0808">Transferase</keyword>
<dbReference type="Pfam" id="PF00583">
    <property type="entry name" value="Acetyltransf_1"/>
    <property type="match status" value="1"/>
</dbReference>
<reference evidence="5 7" key="2">
    <citation type="submission" date="2018-06" db="EMBL/GenBank/DDBJ databases">
        <title>Mutators as drivers of adaptation in pathogenic bacteria and a risk factor for host jumps and vaccine escape.</title>
        <authorList>
            <person name="Barnes A.C."/>
            <person name="Silayeva O."/>
        </authorList>
    </citation>
    <scope>NUCLEOTIDE SEQUENCE [LARGE SCALE GENOMIC DNA]</scope>
    <source>
        <strain evidence="5 7">QMA0445</strain>
    </source>
</reference>
<dbReference type="Proteomes" id="UP000269148">
    <property type="component" value="Unassembled WGS sequence"/>
</dbReference>
<dbReference type="AlphaFoldDB" id="A0A3L8GH20"/>
<protein>
    <submittedName>
        <fullName evidence="5">GNAT family N-acetyltransferase</fullName>
    </submittedName>
    <submittedName>
        <fullName evidence="4">GNAT family acetyltransferase</fullName>
    </submittedName>
</protein>
<keyword evidence="2" id="KW-0012">Acyltransferase</keyword>
<dbReference type="GO" id="GO:0008080">
    <property type="term" value="F:N-acetyltransferase activity"/>
    <property type="evidence" value="ECO:0007669"/>
    <property type="project" value="UniProtKB-ARBA"/>
</dbReference>
<dbReference type="Gene3D" id="3.40.630.30">
    <property type="match status" value="1"/>
</dbReference>
<dbReference type="SUPFAM" id="SSF55729">
    <property type="entry name" value="Acyl-CoA N-acyltransferases (Nat)"/>
    <property type="match status" value="1"/>
</dbReference>
<dbReference type="PANTHER" id="PTHR10908">
    <property type="entry name" value="SEROTONIN N-ACETYLTRANSFERASE"/>
    <property type="match status" value="1"/>
</dbReference>
<evidence type="ECO:0000313" key="4">
    <source>
        <dbReference type="EMBL" id="AHY16284.1"/>
    </source>
</evidence>
<dbReference type="InterPro" id="IPR051635">
    <property type="entry name" value="SNAT-like"/>
</dbReference>
<name>A0A3L8GH20_STRIN</name>
<dbReference type="InterPro" id="IPR000182">
    <property type="entry name" value="GNAT_dom"/>
</dbReference>
<dbReference type="EMBL" id="QLQD01000066">
    <property type="protein sequence ID" value="RLU55944.1"/>
    <property type="molecule type" value="Genomic_DNA"/>
</dbReference>
<evidence type="ECO:0000313" key="7">
    <source>
        <dbReference type="Proteomes" id="UP000269148"/>
    </source>
</evidence>
<feature type="domain" description="N-acetyltransferase" evidence="3">
    <location>
        <begin position="1"/>
        <end position="163"/>
    </location>
</feature>
<dbReference type="PROSITE" id="PS51186">
    <property type="entry name" value="GNAT"/>
    <property type="match status" value="1"/>
</dbReference>
<proteinExistence type="predicted"/>
<evidence type="ECO:0000259" key="3">
    <source>
        <dbReference type="PROSITE" id="PS51186"/>
    </source>
</evidence>
<accession>A0A3L8GH20</accession>
<dbReference type="STRING" id="1346.BMF34_07465"/>
<dbReference type="GeneID" id="35765416"/>
<sequence length="163" mass="18321">MLIRNVKESDWQAIHQIEATNFSKEEAISKEAIQERIKCIPDTFLVAEINDDIAGYIEGPIVQDPVLTDNLFHKVEKNPIKGGYLAITSLSIKAAYQKQGIGTALLAALKDLVLFQERQGILLTCHDYLIAYYEMNGFTYQGPSESKHGGGLWHDMLWKVPTL</sequence>
<dbReference type="CDD" id="cd04301">
    <property type="entry name" value="NAT_SF"/>
    <property type="match status" value="1"/>
</dbReference>
<keyword evidence="6" id="KW-1185">Reference proteome</keyword>
<dbReference type="InterPro" id="IPR016181">
    <property type="entry name" value="Acyl_CoA_acyltransferase"/>
</dbReference>
<evidence type="ECO:0000256" key="2">
    <source>
        <dbReference type="ARBA" id="ARBA00023315"/>
    </source>
</evidence>
<dbReference type="OrthoDB" id="9800962at2"/>
<evidence type="ECO:0000256" key="1">
    <source>
        <dbReference type="ARBA" id="ARBA00022679"/>
    </source>
</evidence>
<dbReference type="PANTHER" id="PTHR10908:SF0">
    <property type="entry name" value="SEROTONIN N-ACETYLTRANSFERASE"/>
    <property type="match status" value="1"/>
</dbReference>
<reference evidence="4 6" key="1">
    <citation type="journal article" date="2014" name="Genome Announc.">
        <title>Complete Genome Sequence of a Virulent Strain, Streptococcus iniae ISET0901, Isolated from Diseased Tilapia.</title>
        <authorList>
            <person name="Pridgeon J.W."/>
            <person name="Zhang D."/>
            <person name="Zhang L."/>
        </authorList>
    </citation>
    <scope>NUCLEOTIDE SEQUENCE [LARGE SCALE GENOMIC DNA]</scope>
    <source>
        <strain evidence="4 6">ISET0901</strain>
    </source>
</reference>
<evidence type="ECO:0000313" key="5">
    <source>
        <dbReference type="EMBL" id="RLU55944.1"/>
    </source>
</evidence>